<dbReference type="EMBL" id="JASMWN010000005">
    <property type="protein sequence ID" value="MDU9004039.1"/>
    <property type="molecule type" value="Genomic_DNA"/>
</dbReference>
<evidence type="ECO:0000313" key="1">
    <source>
        <dbReference type="EMBL" id="MDU9004039.1"/>
    </source>
</evidence>
<sequence length="170" mass="19258">MTYHYALNRRWSDRFLPDIKRLIGSHLLSTAPDPLDQLHATDLLMLDARDMRIAARVRRPGYAGRYPHQFTIRSRVASGAQTELSKIVNGKGDWMFYGHSNAAQTAVENWWLIDLRAFRAALIRHGNDGGSIVMGDQANPDGTWFKWFDIRSFPAEPPLVVAQSPANLAR</sequence>
<comment type="caution">
    <text evidence="1">The sequence shown here is derived from an EMBL/GenBank/DDBJ whole genome shotgun (WGS) entry which is preliminary data.</text>
</comment>
<accession>A0ABU3VCY5</accession>
<dbReference type="Proteomes" id="UP001255416">
    <property type="component" value="Unassembled WGS sequence"/>
</dbReference>
<evidence type="ECO:0000313" key="2">
    <source>
        <dbReference type="Proteomes" id="UP001255416"/>
    </source>
</evidence>
<dbReference type="RefSeq" id="WP_316775377.1">
    <property type="nucleotide sequence ID" value="NZ_JASMWN010000005.1"/>
</dbReference>
<name>A0ABU3VCY5_9RHOB</name>
<keyword evidence="2" id="KW-1185">Reference proteome</keyword>
<protein>
    <submittedName>
        <fullName evidence="1">Uncharacterized protein</fullName>
    </submittedName>
</protein>
<gene>
    <name evidence="1" type="ORF">QO231_09250</name>
</gene>
<reference evidence="2" key="1">
    <citation type="submission" date="2023-05" db="EMBL/GenBank/DDBJ databases">
        <title>Sedimentitalea sp. nov. JM2-8.</title>
        <authorList>
            <person name="Huang J."/>
        </authorList>
    </citation>
    <scope>NUCLEOTIDE SEQUENCE [LARGE SCALE GENOMIC DNA]</scope>
    <source>
        <strain evidence="2">KHS03</strain>
    </source>
</reference>
<organism evidence="1 2">
    <name type="scientific">Sedimentitalea todarodis</name>
    <dbReference type="NCBI Taxonomy" id="1631240"/>
    <lineage>
        <taxon>Bacteria</taxon>
        <taxon>Pseudomonadati</taxon>
        <taxon>Pseudomonadota</taxon>
        <taxon>Alphaproteobacteria</taxon>
        <taxon>Rhodobacterales</taxon>
        <taxon>Paracoccaceae</taxon>
        <taxon>Sedimentitalea</taxon>
    </lineage>
</organism>
<proteinExistence type="predicted"/>